<reference evidence="3" key="1">
    <citation type="journal article" date="2013" name="Nature">
        <title>Draft genome of the wheat A-genome progenitor Triticum urartu.</title>
        <authorList>
            <person name="Ling H.Q."/>
            <person name="Zhao S."/>
            <person name="Liu D."/>
            <person name="Wang J."/>
            <person name="Sun H."/>
            <person name="Zhang C."/>
            <person name="Fan H."/>
            <person name="Li D."/>
            <person name="Dong L."/>
            <person name="Tao Y."/>
            <person name="Gao C."/>
            <person name="Wu H."/>
            <person name="Li Y."/>
            <person name="Cui Y."/>
            <person name="Guo X."/>
            <person name="Zheng S."/>
            <person name="Wang B."/>
            <person name="Yu K."/>
            <person name="Liang Q."/>
            <person name="Yang W."/>
            <person name="Lou X."/>
            <person name="Chen J."/>
            <person name="Feng M."/>
            <person name="Jian J."/>
            <person name="Zhang X."/>
            <person name="Luo G."/>
            <person name="Jiang Y."/>
            <person name="Liu J."/>
            <person name="Wang Z."/>
            <person name="Sha Y."/>
            <person name="Zhang B."/>
            <person name="Wu H."/>
            <person name="Tang D."/>
            <person name="Shen Q."/>
            <person name="Xue P."/>
            <person name="Zou S."/>
            <person name="Wang X."/>
            <person name="Liu X."/>
            <person name="Wang F."/>
            <person name="Yang Y."/>
            <person name="An X."/>
            <person name="Dong Z."/>
            <person name="Zhang K."/>
            <person name="Zhang X."/>
            <person name="Luo M.C."/>
            <person name="Dvorak J."/>
            <person name="Tong Y."/>
            <person name="Wang J."/>
            <person name="Yang H."/>
            <person name="Li Z."/>
            <person name="Wang D."/>
            <person name="Zhang A."/>
            <person name="Wang J."/>
        </authorList>
    </citation>
    <scope>NUCLEOTIDE SEQUENCE</scope>
    <source>
        <strain evidence="3">cv. G1812</strain>
    </source>
</reference>
<feature type="region of interest" description="Disordered" evidence="1">
    <location>
        <begin position="47"/>
        <end position="118"/>
    </location>
</feature>
<reference evidence="2" key="3">
    <citation type="submission" date="2022-06" db="UniProtKB">
        <authorList>
            <consortium name="EnsemblPlants"/>
        </authorList>
    </citation>
    <scope>IDENTIFICATION</scope>
</reference>
<protein>
    <submittedName>
        <fullName evidence="2">Uncharacterized protein</fullName>
    </submittedName>
</protein>
<accession>A0A8R7TUN6</accession>
<dbReference type="Gramene" id="TuG1812G0300001825.01.T01">
    <property type="protein sequence ID" value="TuG1812G0300001825.01.T01.cds316747"/>
    <property type="gene ID" value="TuG1812G0300001825.01"/>
</dbReference>
<sequence>MRLGTDLILNKKNKSGGYRISTHRCPPSSRPWTFPGMRTCLVLPSFSSLDGRPPLQFAHASEQRERQRAGDGRESEGCGQMVEGGRRRSLHPPKMKMRAGDADKGEGAARSRVAGERR</sequence>
<evidence type="ECO:0000313" key="2">
    <source>
        <dbReference type="EnsemblPlants" id="TuG1812G0300001825.01.T01.cds316747"/>
    </source>
</evidence>
<feature type="compositionally biased region" description="Basic residues" evidence="1">
    <location>
        <begin position="87"/>
        <end position="97"/>
    </location>
</feature>
<dbReference type="AlphaFoldDB" id="A0A8R7TUN6"/>
<feature type="compositionally biased region" description="Basic and acidic residues" evidence="1">
    <location>
        <begin position="61"/>
        <end position="76"/>
    </location>
</feature>
<dbReference type="EnsemblPlants" id="TuG1812G0300001825.01.T01">
    <property type="protein sequence ID" value="TuG1812G0300001825.01.T01.cds316747"/>
    <property type="gene ID" value="TuG1812G0300001825.01"/>
</dbReference>
<reference evidence="2" key="2">
    <citation type="submission" date="2018-03" db="EMBL/GenBank/DDBJ databases">
        <title>The Triticum urartu genome reveals the dynamic nature of wheat genome evolution.</title>
        <authorList>
            <person name="Ling H."/>
            <person name="Ma B."/>
            <person name="Shi X."/>
            <person name="Liu H."/>
            <person name="Dong L."/>
            <person name="Sun H."/>
            <person name="Cao Y."/>
            <person name="Gao Q."/>
            <person name="Zheng S."/>
            <person name="Li Y."/>
            <person name="Yu Y."/>
            <person name="Du H."/>
            <person name="Qi M."/>
            <person name="Li Y."/>
            <person name="Yu H."/>
            <person name="Cui Y."/>
            <person name="Wang N."/>
            <person name="Chen C."/>
            <person name="Wu H."/>
            <person name="Zhao Y."/>
            <person name="Zhang J."/>
            <person name="Li Y."/>
            <person name="Zhou W."/>
            <person name="Zhang B."/>
            <person name="Hu W."/>
            <person name="Eijk M."/>
            <person name="Tang J."/>
            <person name="Witsenboer H."/>
            <person name="Zhao S."/>
            <person name="Li Z."/>
            <person name="Zhang A."/>
            <person name="Wang D."/>
            <person name="Liang C."/>
        </authorList>
    </citation>
    <scope>NUCLEOTIDE SEQUENCE [LARGE SCALE GENOMIC DNA]</scope>
    <source>
        <strain evidence="2">cv. G1812</strain>
    </source>
</reference>
<name>A0A8R7TUN6_TRIUA</name>
<proteinExistence type="predicted"/>
<organism evidence="2 3">
    <name type="scientific">Triticum urartu</name>
    <name type="common">Red wild einkorn</name>
    <name type="synonym">Crithodium urartu</name>
    <dbReference type="NCBI Taxonomy" id="4572"/>
    <lineage>
        <taxon>Eukaryota</taxon>
        <taxon>Viridiplantae</taxon>
        <taxon>Streptophyta</taxon>
        <taxon>Embryophyta</taxon>
        <taxon>Tracheophyta</taxon>
        <taxon>Spermatophyta</taxon>
        <taxon>Magnoliopsida</taxon>
        <taxon>Liliopsida</taxon>
        <taxon>Poales</taxon>
        <taxon>Poaceae</taxon>
        <taxon>BOP clade</taxon>
        <taxon>Pooideae</taxon>
        <taxon>Triticodae</taxon>
        <taxon>Triticeae</taxon>
        <taxon>Triticinae</taxon>
        <taxon>Triticum</taxon>
    </lineage>
</organism>
<keyword evidence="3" id="KW-1185">Reference proteome</keyword>
<dbReference type="Proteomes" id="UP000015106">
    <property type="component" value="Chromosome 3"/>
</dbReference>
<feature type="compositionally biased region" description="Basic and acidic residues" evidence="1">
    <location>
        <begin position="98"/>
        <end position="118"/>
    </location>
</feature>
<evidence type="ECO:0000256" key="1">
    <source>
        <dbReference type="SAM" id="MobiDB-lite"/>
    </source>
</evidence>
<evidence type="ECO:0000313" key="3">
    <source>
        <dbReference type="Proteomes" id="UP000015106"/>
    </source>
</evidence>